<gene>
    <name evidence="3" type="ORF">H9914_02040</name>
</gene>
<proteinExistence type="predicted"/>
<evidence type="ECO:0000313" key="3">
    <source>
        <dbReference type="EMBL" id="HJD27769.1"/>
    </source>
</evidence>
<keyword evidence="1" id="KW-0472">Membrane</keyword>
<organism evidence="3 4">
    <name type="scientific">Candidatus Blautia avicola</name>
    <dbReference type="NCBI Taxonomy" id="2838483"/>
    <lineage>
        <taxon>Bacteria</taxon>
        <taxon>Bacillati</taxon>
        <taxon>Bacillota</taxon>
        <taxon>Clostridia</taxon>
        <taxon>Lachnospirales</taxon>
        <taxon>Lachnospiraceae</taxon>
        <taxon>Blautia</taxon>
    </lineage>
</organism>
<protein>
    <recommendedName>
        <fullName evidence="5">DUF1461 domain-containing protein</fullName>
    </recommendedName>
</protein>
<feature type="signal peptide" evidence="2">
    <location>
        <begin position="1"/>
        <end position="20"/>
    </location>
</feature>
<sequence length="248" mass="28401">MKVLRNICPLLFLLLSLACAAYTTVQIREYQRNLPGGVLAVLDKEEGAEQDFLIVEKEDGSPLYKNGAVEEIKKKYGITVSEDNLTELDPVKSLLSQSWKLYLAGVYFLVMLCIWKAAMGCIVRGYTECKNQKIIKTAVRICSGAFLYLVSVGIWYLLICFIDIPQQYLPIAGIWDVGYVVDEIREFYRESEDIAGTISYIGEIRTAGSFALRGYLIAIILFIPFWIRILFFKVKRKVVMNEKIYWKK</sequence>
<comment type="caution">
    <text evidence="3">The sequence shown here is derived from an EMBL/GenBank/DDBJ whole genome shotgun (WGS) entry which is preliminary data.</text>
</comment>
<evidence type="ECO:0008006" key="5">
    <source>
        <dbReference type="Google" id="ProtNLM"/>
    </source>
</evidence>
<feature type="transmembrane region" description="Helical" evidence="1">
    <location>
        <begin position="101"/>
        <end position="126"/>
    </location>
</feature>
<evidence type="ECO:0000313" key="4">
    <source>
        <dbReference type="Proteomes" id="UP000823892"/>
    </source>
</evidence>
<dbReference type="EMBL" id="DWUY01000045">
    <property type="protein sequence ID" value="HJD27769.1"/>
    <property type="molecule type" value="Genomic_DNA"/>
</dbReference>
<reference evidence="3" key="2">
    <citation type="submission" date="2021-04" db="EMBL/GenBank/DDBJ databases">
        <authorList>
            <person name="Gilroy R."/>
        </authorList>
    </citation>
    <scope>NUCLEOTIDE SEQUENCE</scope>
    <source>
        <strain evidence="3">ChiBcec6-4105</strain>
    </source>
</reference>
<evidence type="ECO:0000256" key="2">
    <source>
        <dbReference type="SAM" id="SignalP"/>
    </source>
</evidence>
<dbReference type="AlphaFoldDB" id="A0A9D2QQE4"/>
<name>A0A9D2QQE4_9FIRM</name>
<dbReference type="PROSITE" id="PS51257">
    <property type="entry name" value="PROKAR_LIPOPROTEIN"/>
    <property type="match status" value="1"/>
</dbReference>
<dbReference type="Proteomes" id="UP000823892">
    <property type="component" value="Unassembled WGS sequence"/>
</dbReference>
<accession>A0A9D2QQE4</accession>
<evidence type="ECO:0000256" key="1">
    <source>
        <dbReference type="SAM" id="Phobius"/>
    </source>
</evidence>
<feature type="transmembrane region" description="Helical" evidence="1">
    <location>
        <begin position="210"/>
        <end position="231"/>
    </location>
</feature>
<feature type="chain" id="PRO_5038912474" description="DUF1461 domain-containing protein" evidence="2">
    <location>
        <begin position="21"/>
        <end position="248"/>
    </location>
</feature>
<keyword evidence="1" id="KW-0812">Transmembrane</keyword>
<keyword evidence="2" id="KW-0732">Signal</keyword>
<feature type="transmembrane region" description="Helical" evidence="1">
    <location>
        <begin position="138"/>
        <end position="159"/>
    </location>
</feature>
<keyword evidence="1" id="KW-1133">Transmembrane helix</keyword>
<reference evidence="3" key="1">
    <citation type="journal article" date="2021" name="PeerJ">
        <title>Extensive microbial diversity within the chicken gut microbiome revealed by metagenomics and culture.</title>
        <authorList>
            <person name="Gilroy R."/>
            <person name="Ravi A."/>
            <person name="Getino M."/>
            <person name="Pursley I."/>
            <person name="Horton D.L."/>
            <person name="Alikhan N.F."/>
            <person name="Baker D."/>
            <person name="Gharbi K."/>
            <person name="Hall N."/>
            <person name="Watson M."/>
            <person name="Adriaenssens E.M."/>
            <person name="Foster-Nyarko E."/>
            <person name="Jarju S."/>
            <person name="Secka A."/>
            <person name="Antonio M."/>
            <person name="Oren A."/>
            <person name="Chaudhuri R.R."/>
            <person name="La Ragione R."/>
            <person name="Hildebrand F."/>
            <person name="Pallen M.J."/>
        </authorList>
    </citation>
    <scope>NUCLEOTIDE SEQUENCE</scope>
    <source>
        <strain evidence="3">ChiBcec6-4105</strain>
    </source>
</reference>